<keyword evidence="4" id="KW-0614">Plasmid</keyword>
<evidence type="ECO:0000256" key="1">
    <source>
        <dbReference type="PROSITE-ProRule" id="PRU00339"/>
    </source>
</evidence>
<dbReference type="GO" id="GO:0006355">
    <property type="term" value="P:regulation of DNA-templated transcription"/>
    <property type="evidence" value="ECO:0007669"/>
    <property type="project" value="InterPro"/>
</dbReference>
<name>A0A344TTM7_9BACT</name>
<dbReference type="SUPFAM" id="SSF48452">
    <property type="entry name" value="TPR-like"/>
    <property type="match status" value="1"/>
</dbReference>
<keyword evidence="1" id="KW-0802">TPR repeat</keyword>
<feature type="coiled-coil region" evidence="2">
    <location>
        <begin position="426"/>
        <end position="461"/>
    </location>
</feature>
<dbReference type="InterPro" id="IPR011990">
    <property type="entry name" value="TPR-like_helical_dom_sf"/>
</dbReference>
<dbReference type="InterPro" id="IPR019734">
    <property type="entry name" value="TPR_rpt"/>
</dbReference>
<proteinExistence type="predicted"/>
<dbReference type="GO" id="GO:0003677">
    <property type="term" value="F:DNA binding"/>
    <property type="evidence" value="ECO:0007669"/>
    <property type="project" value="InterPro"/>
</dbReference>
<gene>
    <name evidence="4" type="ORF">DR864_29475</name>
</gene>
<accession>A0A344TTM7</accession>
<dbReference type="SUPFAM" id="SSF46894">
    <property type="entry name" value="C-terminal effector domain of the bipartite response regulators"/>
    <property type="match status" value="1"/>
</dbReference>
<dbReference type="InterPro" id="IPR016032">
    <property type="entry name" value="Sig_transdc_resp-reg_C-effctor"/>
</dbReference>
<dbReference type="EMBL" id="CP030855">
    <property type="protein sequence ID" value="AXE21998.1"/>
    <property type="molecule type" value="Genomic_DNA"/>
</dbReference>
<dbReference type="OrthoDB" id="920116at2"/>
<keyword evidence="5" id="KW-1185">Reference proteome</keyword>
<keyword evidence="2" id="KW-0175">Coiled coil</keyword>
<dbReference type="InterPro" id="IPR030513">
    <property type="entry name" value="Dehydrin_CS"/>
</dbReference>
<reference evidence="4 5" key="1">
    <citation type="submission" date="2018-07" db="EMBL/GenBank/DDBJ databases">
        <title>Genome sequencing of Runella.</title>
        <authorList>
            <person name="Baek M.-G."/>
            <person name="Yi H."/>
        </authorList>
    </citation>
    <scope>NUCLEOTIDE SEQUENCE [LARGE SCALE GENOMIC DNA]</scope>
    <source>
        <strain evidence="4 5">HYN0085</strain>
        <plasmid evidence="4 5">unnamed5</plasmid>
    </source>
</reference>
<feature type="transmembrane region" description="Helical" evidence="3">
    <location>
        <begin position="400"/>
        <end position="422"/>
    </location>
</feature>
<keyword evidence="3" id="KW-0812">Transmembrane</keyword>
<dbReference type="PROSITE" id="PS50005">
    <property type="entry name" value="TPR"/>
    <property type="match status" value="1"/>
</dbReference>
<evidence type="ECO:0000256" key="2">
    <source>
        <dbReference type="SAM" id="Coils"/>
    </source>
</evidence>
<feature type="repeat" description="TPR" evidence="1">
    <location>
        <begin position="202"/>
        <end position="235"/>
    </location>
</feature>
<dbReference type="KEGG" id="run:DR864_29475"/>
<evidence type="ECO:0000256" key="3">
    <source>
        <dbReference type="SAM" id="Phobius"/>
    </source>
</evidence>
<evidence type="ECO:0000313" key="5">
    <source>
        <dbReference type="Proteomes" id="UP000251993"/>
    </source>
</evidence>
<dbReference type="RefSeq" id="WP_114070738.1">
    <property type="nucleotide sequence ID" value="NZ_CP030855.1"/>
</dbReference>
<dbReference type="AlphaFoldDB" id="A0A344TTM7"/>
<organism evidence="4 5">
    <name type="scientific">Runella rosea</name>
    <dbReference type="NCBI Taxonomy" id="2259595"/>
    <lineage>
        <taxon>Bacteria</taxon>
        <taxon>Pseudomonadati</taxon>
        <taxon>Bacteroidota</taxon>
        <taxon>Cytophagia</taxon>
        <taxon>Cytophagales</taxon>
        <taxon>Spirosomataceae</taxon>
        <taxon>Runella</taxon>
    </lineage>
</organism>
<dbReference type="PROSITE" id="PS00823">
    <property type="entry name" value="DEHYDRIN_2"/>
    <property type="match status" value="1"/>
</dbReference>
<protein>
    <submittedName>
        <fullName evidence="4">Uncharacterized protein</fullName>
    </submittedName>
</protein>
<keyword evidence="3" id="KW-1133">Transmembrane helix</keyword>
<dbReference type="Gene3D" id="1.25.40.10">
    <property type="entry name" value="Tetratricopeptide repeat domain"/>
    <property type="match status" value="1"/>
</dbReference>
<evidence type="ECO:0000313" key="4">
    <source>
        <dbReference type="EMBL" id="AXE21998.1"/>
    </source>
</evidence>
<keyword evidence="3" id="KW-0472">Membrane</keyword>
<geneLocation type="plasmid" evidence="4 5">
    <name>unnamed5</name>
</geneLocation>
<sequence length="586" mass="68389">MFVLSWFQTNYTHAQDLRHPEKYVQIYDLAYQHPYPKRWDVIDSIRSSTFTNLETKEGYLFRVAIVESAANRHHDEKAYLIAQLSKMDYLQRSSKVPYQAFEQWYNHCIAEADRINFDAIKGSFAFLYSANLRLNYQQDVLSLYYLNRAIAYFYVAKMISPYKKGLFFSGATRVFYQFDDFASAIQYGKEVEKYNIDKTEQFLTLDVVGMAYLKRRNYDSALVYFDKALHMFQAEFADEKTKQGWYGILTGNKAHVYKAIGQFDTAINYYKIGIEDTYKHKLWDNTCRFAVALADLYLTQNKVAEATKLIAVAKQTTQSQGNESDKYQLHQFLGKYYTRVGNMPLVIAHKDSTQYWASILEKRRGKNVQIQADLKLETERRQNAETTLNENIRQQKVNRVIAIVMVVLLTAVAFVLILRYQLLMKVKEKELKIQQQEAERKLLLEQEKAKQEQLVAQLKLDEFTNIIIAKNKQIELLLSENDDAQTTAGIQQLQNNTLLTEEQWLSFKALFEQVHTGYLQRLKEKIPGISPAEIRFMALAKLQLNTREMASSLGVSVNAVRNVWFRLRKKIDLPEDATWHDLANQI</sequence>
<dbReference type="Proteomes" id="UP000251993">
    <property type="component" value="Plasmid unnamed5"/>
</dbReference>